<organism evidence="1 2">
    <name type="scientific">Gordonia hirsuta DSM 44140 = NBRC 16056</name>
    <dbReference type="NCBI Taxonomy" id="1121927"/>
    <lineage>
        <taxon>Bacteria</taxon>
        <taxon>Bacillati</taxon>
        <taxon>Actinomycetota</taxon>
        <taxon>Actinomycetes</taxon>
        <taxon>Mycobacteriales</taxon>
        <taxon>Gordoniaceae</taxon>
        <taxon>Gordonia</taxon>
    </lineage>
</organism>
<dbReference type="EMBL" id="BANT01000025">
    <property type="protein sequence ID" value="GAC57789.1"/>
    <property type="molecule type" value="Genomic_DNA"/>
</dbReference>
<keyword evidence="2" id="KW-1185">Reference proteome</keyword>
<reference evidence="1 2" key="1">
    <citation type="submission" date="2012-12" db="EMBL/GenBank/DDBJ databases">
        <title>Whole genome shotgun sequence of Gordonia hirsuta NBRC 16056.</title>
        <authorList>
            <person name="Isaki-Nakamura S."/>
            <person name="Hosoyama A."/>
            <person name="Tsuchikane K."/>
            <person name="Katsumata H."/>
            <person name="Baba S."/>
            <person name="Yamazaki S."/>
            <person name="Fujita N."/>
        </authorList>
    </citation>
    <scope>NUCLEOTIDE SEQUENCE [LARGE SCALE GENOMIC DNA]</scope>
    <source>
        <strain evidence="1 2">NBRC 16056</strain>
    </source>
</reference>
<dbReference type="SUPFAM" id="SSF55347">
    <property type="entry name" value="Glyceraldehyde-3-phosphate dehydrogenase-like, C-terminal domain"/>
    <property type="match status" value="1"/>
</dbReference>
<gene>
    <name evidence="1" type="ORF">GOHSU_25_00240</name>
</gene>
<dbReference type="Gene3D" id="3.30.360.10">
    <property type="entry name" value="Dihydrodipicolinate Reductase, domain 2"/>
    <property type="match status" value="1"/>
</dbReference>
<proteinExistence type="predicted"/>
<comment type="caution">
    <text evidence="1">The sequence shown here is derived from an EMBL/GenBank/DDBJ whole genome shotgun (WGS) entry which is preliminary data.</text>
</comment>
<dbReference type="Proteomes" id="UP000053405">
    <property type="component" value="Unassembled WGS sequence"/>
</dbReference>
<evidence type="ECO:0000313" key="1">
    <source>
        <dbReference type="EMBL" id="GAC57789.1"/>
    </source>
</evidence>
<dbReference type="STRING" id="1121927.GOHSU_25_00240"/>
<evidence type="ECO:0008006" key="3">
    <source>
        <dbReference type="Google" id="ProtNLM"/>
    </source>
</evidence>
<dbReference type="eggNOG" id="COG0673">
    <property type="taxonomic scope" value="Bacteria"/>
</dbReference>
<dbReference type="AlphaFoldDB" id="L7LA33"/>
<sequence>MENDDVAGFFVDYAAGGTGSLQVSRVAAGHPNTLKFEVFCERGSASFDFRNPGQVRVHLLGDGDGDLRGTRTVVLGPEHPYWRDSLAMDAPGVAIGQNDGFVFQARAFLEEVAGLPQSRGLPRNADFADGLHNMELLDAVARSALAGGAEVRVP</sequence>
<evidence type="ECO:0000313" key="2">
    <source>
        <dbReference type="Proteomes" id="UP000053405"/>
    </source>
</evidence>
<name>L7LA33_9ACTN</name>
<accession>L7LA33</accession>
<protein>
    <recommendedName>
        <fullName evidence="3">Gfo/Idh/MocA-like oxidoreductase C-terminal domain-containing protein</fullName>
    </recommendedName>
</protein>